<name>A0A974D2S6_XENLA</name>
<feature type="region of interest" description="Disordered" evidence="1">
    <location>
        <begin position="78"/>
        <end position="99"/>
    </location>
</feature>
<organism evidence="2 3">
    <name type="scientific">Xenopus laevis</name>
    <name type="common">African clawed frog</name>
    <dbReference type="NCBI Taxonomy" id="8355"/>
    <lineage>
        <taxon>Eukaryota</taxon>
        <taxon>Metazoa</taxon>
        <taxon>Chordata</taxon>
        <taxon>Craniata</taxon>
        <taxon>Vertebrata</taxon>
        <taxon>Euteleostomi</taxon>
        <taxon>Amphibia</taxon>
        <taxon>Batrachia</taxon>
        <taxon>Anura</taxon>
        <taxon>Pipoidea</taxon>
        <taxon>Pipidae</taxon>
        <taxon>Xenopodinae</taxon>
        <taxon>Xenopus</taxon>
        <taxon>Xenopus</taxon>
    </lineage>
</organism>
<sequence>MTHYLPFSSSSLCHSVLPISILPPPPPLLGPLLLSGIFTLSPLHTLPPHLLCSSTPHPFLLFRHLCVFVINLLPLSASQNSSLKPPRRLGTICSGGGRS</sequence>
<proteinExistence type="predicted"/>
<dbReference type="AlphaFoldDB" id="A0A974D2S6"/>
<reference evidence="3" key="1">
    <citation type="journal article" date="2016" name="Nature">
        <title>Genome evolution in the allotetraploid frog Xenopus laevis.</title>
        <authorList>
            <person name="Session A.M."/>
            <person name="Uno Y."/>
            <person name="Kwon T."/>
            <person name="Chapman J.A."/>
            <person name="Toyoda A."/>
            <person name="Takahashi S."/>
            <person name="Fukui A."/>
            <person name="Hikosaka A."/>
            <person name="Suzuki A."/>
            <person name="Kondo M."/>
            <person name="van Heeringen S.J."/>
            <person name="Quigley I."/>
            <person name="Heinz S."/>
            <person name="Ogino H."/>
            <person name="Ochi H."/>
            <person name="Hellsten U."/>
            <person name="Lyons J.B."/>
            <person name="Simakov O."/>
            <person name="Putnam N."/>
            <person name="Stites J."/>
            <person name="Kuroki Y."/>
            <person name="Tanaka T."/>
            <person name="Michiue T."/>
            <person name="Watanabe M."/>
            <person name="Bogdanovic O."/>
            <person name="Lister R."/>
            <person name="Georgiou G."/>
            <person name="Paranjpe S.S."/>
            <person name="van Kruijsbergen I."/>
            <person name="Shu S."/>
            <person name="Carlson J."/>
            <person name="Kinoshita T."/>
            <person name="Ohta Y."/>
            <person name="Mawaribuchi S."/>
            <person name="Jenkins J."/>
            <person name="Grimwood J."/>
            <person name="Schmutz J."/>
            <person name="Mitros T."/>
            <person name="Mozaffari S.V."/>
            <person name="Suzuki Y."/>
            <person name="Haramoto Y."/>
            <person name="Yamamoto T.S."/>
            <person name="Takagi C."/>
            <person name="Heald R."/>
            <person name="Miller K."/>
            <person name="Haudenschild C."/>
            <person name="Kitzman J."/>
            <person name="Nakayama T."/>
            <person name="Izutsu Y."/>
            <person name="Robert J."/>
            <person name="Fortriede J."/>
            <person name="Burns K."/>
            <person name="Lotay V."/>
            <person name="Karimi K."/>
            <person name="Yasuoka Y."/>
            <person name="Dichmann D.S."/>
            <person name="Flajnik M.F."/>
            <person name="Houston D.W."/>
            <person name="Shendure J."/>
            <person name="DuPasquier L."/>
            <person name="Vize P.D."/>
            <person name="Zorn A.M."/>
            <person name="Ito M."/>
            <person name="Marcotte E.M."/>
            <person name="Wallingford J.B."/>
            <person name="Ito Y."/>
            <person name="Asashima M."/>
            <person name="Ueno N."/>
            <person name="Matsuda Y."/>
            <person name="Veenstra G.J."/>
            <person name="Fujiyama A."/>
            <person name="Harland R.M."/>
            <person name="Taira M."/>
            <person name="Rokhsar D.S."/>
        </authorList>
    </citation>
    <scope>NUCLEOTIDE SEQUENCE [LARGE SCALE GENOMIC DNA]</scope>
    <source>
        <strain evidence="3">J</strain>
    </source>
</reference>
<gene>
    <name evidence="2" type="ORF">XELAEV_18022227mg</name>
</gene>
<evidence type="ECO:0000256" key="1">
    <source>
        <dbReference type="SAM" id="MobiDB-lite"/>
    </source>
</evidence>
<evidence type="ECO:0000313" key="3">
    <source>
        <dbReference type="Proteomes" id="UP000694892"/>
    </source>
</evidence>
<protein>
    <submittedName>
        <fullName evidence="2">Uncharacterized protein</fullName>
    </submittedName>
</protein>
<evidence type="ECO:0000313" key="2">
    <source>
        <dbReference type="EMBL" id="OCT84088.1"/>
    </source>
</evidence>
<dbReference type="Proteomes" id="UP000694892">
    <property type="component" value="Chromosome 4L"/>
</dbReference>
<accession>A0A974D2S6</accession>
<dbReference type="EMBL" id="CM004472">
    <property type="protein sequence ID" value="OCT84088.1"/>
    <property type="molecule type" value="Genomic_DNA"/>
</dbReference>